<dbReference type="InterPro" id="IPR023214">
    <property type="entry name" value="HAD_sf"/>
</dbReference>
<evidence type="ECO:0000256" key="3">
    <source>
        <dbReference type="ARBA" id="ARBA00022989"/>
    </source>
</evidence>
<dbReference type="InterPro" id="IPR023299">
    <property type="entry name" value="ATPase_P-typ_cyto_dom_N"/>
</dbReference>
<dbReference type="OrthoDB" id="3352408at2759"/>
<evidence type="ECO:0000313" key="6">
    <source>
        <dbReference type="EMBL" id="GMH69008.1"/>
    </source>
</evidence>
<comment type="caution">
    <text evidence="6">The sequence shown here is derived from an EMBL/GenBank/DDBJ whole genome shotgun (WGS) entry which is preliminary data.</text>
</comment>
<dbReference type="InterPro" id="IPR018303">
    <property type="entry name" value="ATPase_P-typ_P_site"/>
</dbReference>
<evidence type="ECO:0000256" key="1">
    <source>
        <dbReference type="ARBA" id="ARBA00004370"/>
    </source>
</evidence>
<accession>A0A9W7AH07</accession>
<dbReference type="InterPro" id="IPR023298">
    <property type="entry name" value="ATPase_P-typ_TM_dom_sf"/>
</dbReference>
<gene>
    <name evidence="6" type="ORF">TrRE_jg1665</name>
</gene>
<dbReference type="SUPFAM" id="SSF81665">
    <property type="entry name" value="Calcium ATPase, transmembrane domain M"/>
    <property type="match status" value="1"/>
</dbReference>
<keyword evidence="2 5" id="KW-0812">Transmembrane</keyword>
<protein>
    <submittedName>
        <fullName evidence="6">Uncharacterized protein</fullName>
    </submittedName>
</protein>
<evidence type="ECO:0000256" key="5">
    <source>
        <dbReference type="SAM" id="Phobius"/>
    </source>
</evidence>
<evidence type="ECO:0000256" key="4">
    <source>
        <dbReference type="ARBA" id="ARBA00023136"/>
    </source>
</evidence>
<dbReference type="Gene3D" id="3.40.50.1000">
    <property type="entry name" value="HAD superfamily/HAD-like"/>
    <property type="match status" value="1"/>
</dbReference>
<dbReference type="SUPFAM" id="SSF81660">
    <property type="entry name" value="Metal cation-transporting ATPase, ATP-binding domain N"/>
    <property type="match status" value="1"/>
</dbReference>
<dbReference type="GO" id="GO:0016020">
    <property type="term" value="C:membrane"/>
    <property type="evidence" value="ECO:0007669"/>
    <property type="project" value="UniProtKB-SubCell"/>
</dbReference>
<keyword evidence="4 5" id="KW-0472">Membrane</keyword>
<dbReference type="Gene3D" id="3.40.1110.10">
    <property type="entry name" value="Calcium-transporting ATPase, cytoplasmic domain N"/>
    <property type="match status" value="1"/>
</dbReference>
<sequence>MFVLEIALGGGSGVGVSSVPPSPPPGVWARIIKGMGVSISMAVAAIPEGLPICVAVTLALGVKRMAKRGAIVKRNTAVEALGAVGVVCTDKTGTITNNRMEVVTEWGGEEGKIVGGVCNEVKVAGEGNSTDLAIFRWSNSGGSPPRDWTVVSCLEFTSEGKWMGVEVR</sequence>
<organism evidence="6 7">
    <name type="scientific">Triparma retinervis</name>
    <dbReference type="NCBI Taxonomy" id="2557542"/>
    <lineage>
        <taxon>Eukaryota</taxon>
        <taxon>Sar</taxon>
        <taxon>Stramenopiles</taxon>
        <taxon>Ochrophyta</taxon>
        <taxon>Bolidophyceae</taxon>
        <taxon>Parmales</taxon>
        <taxon>Triparmaceae</taxon>
        <taxon>Triparma</taxon>
    </lineage>
</organism>
<keyword evidence="7" id="KW-1185">Reference proteome</keyword>
<dbReference type="GO" id="GO:0000166">
    <property type="term" value="F:nucleotide binding"/>
    <property type="evidence" value="ECO:0007669"/>
    <property type="project" value="InterPro"/>
</dbReference>
<comment type="subcellular location">
    <subcellularLocation>
        <location evidence="1">Membrane</location>
    </subcellularLocation>
</comment>
<evidence type="ECO:0000256" key="2">
    <source>
        <dbReference type="ARBA" id="ARBA00022692"/>
    </source>
</evidence>
<evidence type="ECO:0000313" key="7">
    <source>
        <dbReference type="Proteomes" id="UP001165082"/>
    </source>
</evidence>
<feature type="non-terminal residue" evidence="6">
    <location>
        <position position="1"/>
    </location>
</feature>
<name>A0A9W7AH07_9STRA</name>
<reference evidence="6" key="1">
    <citation type="submission" date="2022-07" db="EMBL/GenBank/DDBJ databases">
        <title>Genome analysis of Parmales, a sister group of diatoms, reveals the evolutionary specialization of diatoms from phago-mixotrophs to photoautotrophs.</title>
        <authorList>
            <person name="Ban H."/>
            <person name="Sato S."/>
            <person name="Yoshikawa S."/>
            <person name="Kazumasa Y."/>
            <person name="Nakamura Y."/>
            <person name="Ichinomiya M."/>
            <person name="Saitoh K."/>
            <person name="Sato N."/>
            <person name="Blanc-Mathieu R."/>
            <person name="Endo H."/>
            <person name="Kuwata A."/>
            <person name="Ogata H."/>
        </authorList>
    </citation>
    <scope>NUCLEOTIDE SEQUENCE</scope>
</reference>
<proteinExistence type="predicted"/>
<feature type="transmembrane region" description="Helical" evidence="5">
    <location>
        <begin position="39"/>
        <end position="62"/>
    </location>
</feature>
<keyword evidence="3 5" id="KW-1133">Transmembrane helix</keyword>
<dbReference type="Proteomes" id="UP001165082">
    <property type="component" value="Unassembled WGS sequence"/>
</dbReference>
<dbReference type="PANTHER" id="PTHR42861">
    <property type="entry name" value="CALCIUM-TRANSPORTING ATPASE"/>
    <property type="match status" value="1"/>
</dbReference>
<dbReference type="PROSITE" id="PS00154">
    <property type="entry name" value="ATPASE_E1_E2"/>
    <property type="match status" value="1"/>
</dbReference>
<dbReference type="EMBL" id="BRXZ01004128">
    <property type="protein sequence ID" value="GMH69008.1"/>
    <property type="molecule type" value="Genomic_DNA"/>
</dbReference>
<dbReference type="AlphaFoldDB" id="A0A9W7AH07"/>
<dbReference type="Gene3D" id="1.20.1110.10">
    <property type="entry name" value="Calcium-transporting ATPase, transmembrane domain"/>
    <property type="match status" value="1"/>
</dbReference>